<dbReference type="SUPFAM" id="SSF88946">
    <property type="entry name" value="Sigma2 domain of RNA polymerase sigma factors"/>
    <property type="match status" value="1"/>
</dbReference>
<proteinExistence type="inferred from homology"/>
<accession>A0A151B6E4</accession>
<dbReference type="Pfam" id="PF04542">
    <property type="entry name" value="Sigma70_r2"/>
    <property type="match status" value="1"/>
</dbReference>
<dbReference type="InterPro" id="IPR013324">
    <property type="entry name" value="RNA_pol_sigma_r3/r4-like"/>
</dbReference>
<dbReference type="GO" id="GO:0003677">
    <property type="term" value="F:DNA binding"/>
    <property type="evidence" value="ECO:0007669"/>
    <property type="project" value="InterPro"/>
</dbReference>
<evidence type="ECO:0000256" key="3">
    <source>
        <dbReference type="ARBA" id="ARBA00023082"/>
    </source>
</evidence>
<feature type="domain" description="RNA polymerase sigma factor 70 region 4 type 2" evidence="6">
    <location>
        <begin position="111"/>
        <end position="163"/>
    </location>
</feature>
<evidence type="ECO:0000259" key="6">
    <source>
        <dbReference type="Pfam" id="PF08281"/>
    </source>
</evidence>
<dbReference type="NCBIfam" id="TIGR02937">
    <property type="entry name" value="sigma70-ECF"/>
    <property type="match status" value="1"/>
</dbReference>
<dbReference type="Pfam" id="PF08281">
    <property type="entry name" value="Sigma70_r4_2"/>
    <property type="match status" value="1"/>
</dbReference>
<sequence>MDDVQIISKLKQGDDECFIEVVNNFKKKIISLCYSYVKDYQEAEDLSQEVFITLYNNIQRFRGECSLSTYIYRITISRCLDYKRKTKFKSILTNLMEIRKVAETVDMDEKNYIRECIRKLPDDLKIVIVLYYYIGMSQKEIADILNITTKTVEGRIYRAKKKLKKEFIEEGNIACSKSGMI</sequence>
<dbReference type="CDD" id="cd06171">
    <property type="entry name" value="Sigma70_r4"/>
    <property type="match status" value="1"/>
</dbReference>
<evidence type="ECO:0000256" key="1">
    <source>
        <dbReference type="ARBA" id="ARBA00010641"/>
    </source>
</evidence>
<dbReference type="GO" id="GO:0016987">
    <property type="term" value="F:sigma factor activity"/>
    <property type="evidence" value="ECO:0007669"/>
    <property type="project" value="UniProtKB-KW"/>
</dbReference>
<gene>
    <name evidence="7" type="primary">sigW_1</name>
    <name evidence="7" type="ORF">CLTEP_06520</name>
</gene>
<dbReference type="RefSeq" id="WP_066822507.1">
    <property type="nucleotide sequence ID" value="NZ_LTBA01000003.1"/>
</dbReference>
<reference evidence="7 8" key="1">
    <citation type="submission" date="2016-02" db="EMBL/GenBank/DDBJ databases">
        <title>Genome sequence of Clostridium tepidiprofundi DSM 19306.</title>
        <authorList>
            <person name="Poehlein A."/>
            <person name="Daniel R."/>
        </authorList>
    </citation>
    <scope>NUCLEOTIDE SEQUENCE [LARGE SCALE GENOMIC DNA]</scope>
    <source>
        <strain evidence="7 8">DSM 19306</strain>
    </source>
</reference>
<dbReference type="InterPro" id="IPR039425">
    <property type="entry name" value="RNA_pol_sigma-70-like"/>
</dbReference>
<dbReference type="OrthoDB" id="9784984at2"/>
<evidence type="ECO:0000256" key="2">
    <source>
        <dbReference type="ARBA" id="ARBA00023015"/>
    </source>
</evidence>
<dbReference type="PANTHER" id="PTHR43133">
    <property type="entry name" value="RNA POLYMERASE ECF-TYPE SIGMA FACTO"/>
    <property type="match status" value="1"/>
</dbReference>
<dbReference type="Gene3D" id="1.10.10.10">
    <property type="entry name" value="Winged helix-like DNA-binding domain superfamily/Winged helix DNA-binding domain"/>
    <property type="match status" value="1"/>
</dbReference>
<dbReference type="InterPro" id="IPR036388">
    <property type="entry name" value="WH-like_DNA-bd_sf"/>
</dbReference>
<evidence type="ECO:0000313" key="7">
    <source>
        <dbReference type="EMBL" id="KYH35476.1"/>
    </source>
</evidence>
<dbReference type="InterPro" id="IPR014284">
    <property type="entry name" value="RNA_pol_sigma-70_dom"/>
</dbReference>
<dbReference type="InterPro" id="IPR007627">
    <property type="entry name" value="RNA_pol_sigma70_r2"/>
</dbReference>
<keyword evidence="8" id="KW-1185">Reference proteome</keyword>
<dbReference type="GO" id="GO:0006352">
    <property type="term" value="P:DNA-templated transcription initiation"/>
    <property type="evidence" value="ECO:0007669"/>
    <property type="project" value="InterPro"/>
</dbReference>
<dbReference type="AlphaFoldDB" id="A0A151B6E4"/>
<evidence type="ECO:0000313" key="8">
    <source>
        <dbReference type="Proteomes" id="UP000075531"/>
    </source>
</evidence>
<name>A0A151B6E4_9CLOT</name>
<comment type="caution">
    <text evidence="7">The sequence shown here is derived from an EMBL/GenBank/DDBJ whole genome shotgun (WGS) entry which is preliminary data.</text>
</comment>
<keyword evidence="4" id="KW-0804">Transcription</keyword>
<dbReference type="Gene3D" id="1.10.1740.10">
    <property type="match status" value="1"/>
</dbReference>
<dbReference type="PANTHER" id="PTHR43133:SF51">
    <property type="entry name" value="RNA POLYMERASE SIGMA FACTOR"/>
    <property type="match status" value="1"/>
</dbReference>
<protein>
    <submittedName>
        <fullName evidence="7">ECF RNA polymerase sigma factor SigW</fullName>
    </submittedName>
</protein>
<dbReference type="InterPro" id="IPR013249">
    <property type="entry name" value="RNA_pol_sigma70_r4_t2"/>
</dbReference>
<dbReference type="InterPro" id="IPR013325">
    <property type="entry name" value="RNA_pol_sigma_r2"/>
</dbReference>
<dbReference type="SUPFAM" id="SSF88659">
    <property type="entry name" value="Sigma3 and sigma4 domains of RNA polymerase sigma factors"/>
    <property type="match status" value="1"/>
</dbReference>
<keyword evidence="3" id="KW-0731">Sigma factor</keyword>
<dbReference type="EMBL" id="LTBA01000003">
    <property type="protein sequence ID" value="KYH35476.1"/>
    <property type="molecule type" value="Genomic_DNA"/>
</dbReference>
<evidence type="ECO:0000256" key="4">
    <source>
        <dbReference type="ARBA" id="ARBA00023163"/>
    </source>
</evidence>
<dbReference type="Proteomes" id="UP000075531">
    <property type="component" value="Unassembled WGS sequence"/>
</dbReference>
<organism evidence="7 8">
    <name type="scientific">Clostridium tepidiprofundi DSM 19306</name>
    <dbReference type="NCBI Taxonomy" id="1121338"/>
    <lineage>
        <taxon>Bacteria</taxon>
        <taxon>Bacillati</taxon>
        <taxon>Bacillota</taxon>
        <taxon>Clostridia</taxon>
        <taxon>Eubacteriales</taxon>
        <taxon>Clostridiaceae</taxon>
        <taxon>Clostridium</taxon>
    </lineage>
</organism>
<comment type="similarity">
    <text evidence="1">Belongs to the sigma-70 factor family. ECF subfamily.</text>
</comment>
<evidence type="ECO:0000259" key="5">
    <source>
        <dbReference type="Pfam" id="PF04542"/>
    </source>
</evidence>
<dbReference type="PATRIC" id="fig|1121338.3.peg.659"/>
<keyword evidence="2" id="KW-0805">Transcription regulation</keyword>
<feature type="domain" description="RNA polymerase sigma-70 region 2" evidence="5">
    <location>
        <begin position="23"/>
        <end position="87"/>
    </location>
</feature>
<dbReference type="STRING" id="1121338.CLTEP_06520"/>